<evidence type="ECO:0000313" key="2">
    <source>
        <dbReference type="EMBL" id="KPI91441.1"/>
    </source>
</evidence>
<evidence type="ECO:0000313" key="3">
    <source>
        <dbReference type="Proteomes" id="UP000053268"/>
    </source>
</evidence>
<accession>A0A194PDL6</accession>
<reference evidence="2 3" key="1">
    <citation type="journal article" date="2015" name="Nat. Commun.">
        <title>Outbred genome sequencing and CRISPR/Cas9 gene editing in butterflies.</title>
        <authorList>
            <person name="Li X."/>
            <person name="Fan D."/>
            <person name="Zhang W."/>
            <person name="Liu G."/>
            <person name="Zhang L."/>
            <person name="Zhao L."/>
            <person name="Fang X."/>
            <person name="Chen L."/>
            <person name="Dong Y."/>
            <person name="Chen Y."/>
            <person name="Ding Y."/>
            <person name="Zhao R."/>
            <person name="Feng M."/>
            <person name="Zhu Y."/>
            <person name="Feng Y."/>
            <person name="Jiang X."/>
            <person name="Zhu D."/>
            <person name="Xiang H."/>
            <person name="Feng X."/>
            <person name="Li S."/>
            <person name="Wang J."/>
            <person name="Zhang G."/>
            <person name="Kronforst M.R."/>
            <person name="Wang W."/>
        </authorList>
    </citation>
    <scope>NUCLEOTIDE SEQUENCE [LARGE SCALE GENOMIC DNA]</scope>
    <source>
        <strain evidence="2">Ya'a_city_454_Px</strain>
        <tissue evidence="2">Whole body</tissue>
    </source>
</reference>
<organism evidence="2 3">
    <name type="scientific">Papilio xuthus</name>
    <name type="common">Asian swallowtail butterfly</name>
    <dbReference type="NCBI Taxonomy" id="66420"/>
    <lineage>
        <taxon>Eukaryota</taxon>
        <taxon>Metazoa</taxon>
        <taxon>Ecdysozoa</taxon>
        <taxon>Arthropoda</taxon>
        <taxon>Hexapoda</taxon>
        <taxon>Insecta</taxon>
        <taxon>Pterygota</taxon>
        <taxon>Neoptera</taxon>
        <taxon>Endopterygota</taxon>
        <taxon>Lepidoptera</taxon>
        <taxon>Glossata</taxon>
        <taxon>Ditrysia</taxon>
        <taxon>Papilionoidea</taxon>
        <taxon>Papilionidae</taxon>
        <taxon>Papilioninae</taxon>
        <taxon>Papilio</taxon>
    </lineage>
</organism>
<protein>
    <submittedName>
        <fullName evidence="2">Uncharacterized protein</fullName>
    </submittedName>
</protein>
<name>A0A194PDL6_PAPXU</name>
<dbReference type="EMBL" id="KQ459606">
    <property type="protein sequence ID" value="KPI91441.1"/>
    <property type="molecule type" value="Genomic_DNA"/>
</dbReference>
<evidence type="ECO:0000256" key="1">
    <source>
        <dbReference type="SAM" id="MobiDB-lite"/>
    </source>
</evidence>
<sequence length="80" mass="8355">MDDVGVGPGSAGLHRRCSRPLPERPVSAVTSRPPAAAQTMPARRLQISEGGKRPAGTPRCSTTPMDISNTRATADALKAF</sequence>
<keyword evidence="3" id="KW-1185">Reference proteome</keyword>
<proteinExistence type="predicted"/>
<feature type="region of interest" description="Disordered" evidence="1">
    <location>
        <begin position="1"/>
        <end position="67"/>
    </location>
</feature>
<gene>
    <name evidence="2" type="ORF">RR46_14945</name>
</gene>
<feature type="compositionally biased region" description="Gly residues" evidence="1">
    <location>
        <begin position="1"/>
        <end position="10"/>
    </location>
</feature>
<dbReference type="Proteomes" id="UP000053268">
    <property type="component" value="Unassembled WGS sequence"/>
</dbReference>
<dbReference type="AlphaFoldDB" id="A0A194PDL6"/>